<dbReference type="AlphaFoldDB" id="A0A9D1YUG5"/>
<dbReference type="Proteomes" id="UP000824005">
    <property type="component" value="Unassembled WGS sequence"/>
</dbReference>
<evidence type="ECO:0000313" key="3">
    <source>
        <dbReference type="Proteomes" id="UP000824005"/>
    </source>
</evidence>
<reference evidence="2" key="2">
    <citation type="submission" date="2021-04" db="EMBL/GenBank/DDBJ databases">
        <authorList>
            <person name="Gilroy R."/>
        </authorList>
    </citation>
    <scope>NUCLEOTIDE SEQUENCE</scope>
    <source>
        <strain evidence="2">ChiGjej1B1-98</strain>
    </source>
</reference>
<sequence>MADHLPRLYADSAELDAVTPLLRGSLVHGVSTNPTLLERAGLTTRDIPRMTASLLELGAREVFLQTWGESEQDLERRAHDLRALSDRVVVKVAATAAGFAVASRLARGGAPVLLTAVYTPGQALAAASSGIRYIAPYLGRMRDAGLGDIDTIARMQQVCGRSDTEVFAASVRTPDDIVDLVEAGITAITAHPTVLGELLHHEVTDQSAADFNAARSIVTEH</sequence>
<keyword evidence="1" id="KW-0704">Schiff base</keyword>
<evidence type="ECO:0000256" key="1">
    <source>
        <dbReference type="ARBA" id="ARBA00023270"/>
    </source>
</evidence>
<dbReference type="Pfam" id="PF00923">
    <property type="entry name" value="TAL_FSA"/>
    <property type="match status" value="1"/>
</dbReference>
<reference evidence="2" key="1">
    <citation type="journal article" date="2021" name="PeerJ">
        <title>Extensive microbial diversity within the chicken gut microbiome revealed by metagenomics and culture.</title>
        <authorList>
            <person name="Gilroy R."/>
            <person name="Ravi A."/>
            <person name="Getino M."/>
            <person name="Pursley I."/>
            <person name="Horton D.L."/>
            <person name="Alikhan N.F."/>
            <person name="Baker D."/>
            <person name="Gharbi K."/>
            <person name="Hall N."/>
            <person name="Watson M."/>
            <person name="Adriaenssens E.M."/>
            <person name="Foster-Nyarko E."/>
            <person name="Jarju S."/>
            <person name="Secka A."/>
            <person name="Antonio M."/>
            <person name="Oren A."/>
            <person name="Chaudhuri R.R."/>
            <person name="La Ragione R."/>
            <person name="Hildebrand F."/>
            <person name="Pallen M.J."/>
        </authorList>
    </citation>
    <scope>NUCLEOTIDE SEQUENCE</scope>
    <source>
        <strain evidence="2">ChiGjej1B1-98</strain>
    </source>
</reference>
<organism evidence="2 3">
    <name type="scientific">Candidatus Agrococcus pullicola</name>
    <dbReference type="NCBI Taxonomy" id="2838429"/>
    <lineage>
        <taxon>Bacteria</taxon>
        <taxon>Bacillati</taxon>
        <taxon>Actinomycetota</taxon>
        <taxon>Actinomycetes</taxon>
        <taxon>Micrococcales</taxon>
        <taxon>Microbacteriaceae</taxon>
        <taxon>Agrococcus</taxon>
    </lineage>
</organism>
<dbReference type="Gene3D" id="3.20.20.70">
    <property type="entry name" value="Aldolase class I"/>
    <property type="match status" value="1"/>
</dbReference>
<proteinExistence type="predicted"/>
<comment type="caution">
    <text evidence="2">The sequence shown here is derived from an EMBL/GenBank/DDBJ whole genome shotgun (WGS) entry which is preliminary data.</text>
</comment>
<dbReference type="EMBL" id="DXDC01000173">
    <property type="protein sequence ID" value="HIY65800.1"/>
    <property type="molecule type" value="Genomic_DNA"/>
</dbReference>
<dbReference type="InterPro" id="IPR013785">
    <property type="entry name" value="Aldolase_TIM"/>
</dbReference>
<dbReference type="InterPro" id="IPR001585">
    <property type="entry name" value="TAL/FSA"/>
</dbReference>
<evidence type="ECO:0008006" key="4">
    <source>
        <dbReference type="Google" id="ProtNLM"/>
    </source>
</evidence>
<dbReference type="GO" id="GO:0005975">
    <property type="term" value="P:carbohydrate metabolic process"/>
    <property type="evidence" value="ECO:0007669"/>
    <property type="project" value="InterPro"/>
</dbReference>
<dbReference type="PANTHER" id="PTHR10683">
    <property type="entry name" value="TRANSALDOLASE"/>
    <property type="match status" value="1"/>
</dbReference>
<protein>
    <recommendedName>
        <fullName evidence="4">Transaldolase</fullName>
    </recommendedName>
</protein>
<name>A0A9D1YUG5_9MICO</name>
<evidence type="ECO:0000313" key="2">
    <source>
        <dbReference type="EMBL" id="HIY65800.1"/>
    </source>
</evidence>
<gene>
    <name evidence="2" type="ORF">H9830_05930</name>
</gene>
<accession>A0A9D1YUG5</accession>
<dbReference type="PANTHER" id="PTHR10683:SF40">
    <property type="entry name" value="FRUCTOSE-6-PHOSPHATE ALDOLASE 1-RELATED"/>
    <property type="match status" value="1"/>
</dbReference>
<dbReference type="SUPFAM" id="SSF51569">
    <property type="entry name" value="Aldolase"/>
    <property type="match status" value="1"/>
</dbReference>